<evidence type="ECO:0000313" key="2">
    <source>
        <dbReference type="EMBL" id="KAE8353816.1"/>
    </source>
</evidence>
<reference evidence="3" key="1">
    <citation type="submission" date="2019-04" db="EMBL/GenBank/DDBJ databases">
        <title>Friends and foes A comparative genomics studyof 23 Aspergillus species from section Flavi.</title>
        <authorList>
            <consortium name="DOE Joint Genome Institute"/>
            <person name="Kjaerbolling I."/>
            <person name="Vesth T."/>
            <person name="Frisvad J.C."/>
            <person name="Nybo J.L."/>
            <person name="Theobald S."/>
            <person name="Kildgaard S."/>
            <person name="Isbrandt T."/>
            <person name="Kuo A."/>
            <person name="Sato A."/>
            <person name="Lyhne E.K."/>
            <person name="Kogle M.E."/>
            <person name="Wiebenga A."/>
            <person name="Kun R.S."/>
            <person name="Lubbers R.J."/>
            <person name="Makela M.R."/>
            <person name="Barry K."/>
            <person name="Chovatia M."/>
            <person name="Clum A."/>
            <person name="Daum C."/>
            <person name="Haridas S."/>
            <person name="He G."/>
            <person name="LaButti K."/>
            <person name="Lipzen A."/>
            <person name="Mondo S."/>
            <person name="Riley R."/>
            <person name="Salamov A."/>
            <person name="Simmons B.A."/>
            <person name="Magnuson J.K."/>
            <person name="Henrissat B."/>
            <person name="Mortensen U.H."/>
            <person name="Larsen T.O."/>
            <person name="Devries R.P."/>
            <person name="Grigoriev I.V."/>
            <person name="Machida M."/>
            <person name="Baker S.E."/>
            <person name="Andersen M.R."/>
        </authorList>
    </citation>
    <scope>NUCLEOTIDE SEQUENCE [LARGE SCALE GENOMIC DNA]</scope>
    <source>
        <strain evidence="3">CBS 553.77</strain>
    </source>
</reference>
<keyword evidence="3" id="KW-1185">Reference proteome</keyword>
<dbReference type="EMBL" id="ML739088">
    <property type="protein sequence ID" value="KAE8353816.1"/>
    <property type="molecule type" value="Genomic_DNA"/>
</dbReference>
<accession>A0A5N6ZAC9</accession>
<name>A0A5N6ZAC9_9EURO</name>
<evidence type="ECO:0000313" key="3">
    <source>
        <dbReference type="Proteomes" id="UP000327118"/>
    </source>
</evidence>
<proteinExistence type="predicted"/>
<protein>
    <submittedName>
        <fullName evidence="2">Uncharacterized protein</fullName>
    </submittedName>
</protein>
<evidence type="ECO:0000256" key="1">
    <source>
        <dbReference type="SAM" id="SignalP"/>
    </source>
</evidence>
<feature type="signal peptide" evidence="1">
    <location>
        <begin position="1"/>
        <end position="22"/>
    </location>
</feature>
<dbReference type="AlphaFoldDB" id="A0A5N6ZAC9"/>
<feature type="chain" id="PRO_5024853014" evidence="1">
    <location>
        <begin position="23"/>
        <end position="68"/>
    </location>
</feature>
<keyword evidence="1" id="KW-0732">Signal</keyword>
<organism evidence="2 3">
    <name type="scientific">Aspergillus coremiiformis</name>
    <dbReference type="NCBI Taxonomy" id="138285"/>
    <lineage>
        <taxon>Eukaryota</taxon>
        <taxon>Fungi</taxon>
        <taxon>Dikarya</taxon>
        <taxon>Ascomycota</taxon>
        <taxon>Pezizomycotina</taxon>
        <taxon>Eurotiomycetes</taxon>
        <taxon>Eurotiomycetidae</taxon>
        <taxon>Eurotiales</taxon>
        <taxon>Aspergillaceae</taxon>
        <taxon>Aspergillus</taxon>
        <taxon>Aspergillus subgen. Circumdati</taxon>
    </lineage>
</organism>
<dbReference type="Proteomes" id="UP000327118">
    <property type="component" value="Unassembled WGS sequence"/>
</dbReference>
<gene>
    <name evidence="2" type="ORF">BDV28DRAFT_132481</name>
</gene>
<sequence>MEPITISGLLLAFFLATISVDALVTNANQRVYQGVNQGANHGVKPSRTLEDAVFGSMEGRFPTGVRQS</sequence>